<dbReference type="EMBL" id="BMGB01000001">
    <property type="protein sequence ID" value="GGB09583.1"/>
    <property type="molecule type" value="Genomic_DNA"/>
</dbReference>
<gene>
    <name evidence="1" type="ORF">GCM10010979_25250</name>
</gene>
<evidence type="ECO:0008006" key="3">
    <source>
        <dbReference type="Google" id="ProtNLM"/>
    </source>
</evidence>
<protein>
    <recommendedName>
        <fullName evidence="3">DUF559 domain-containing protein</fullName>
    </recommendedName>
</protein>
<dbReference type="Proteomes" id="UP000606922">
    <property type="component" value="Unassembled WGS sequence"/>
</dbReference>
<dbReference type="InterPro" id="IPR011335">
    <property type="entry name" value="Restrct_endonuc-II-like"/>
</dbReference>
<dbReference type="AlphaFoldDB" id="A0A916SP25"/>
<name>A0A916SP25_9MICO</name>
<organism evidence="1 2">
    <name type="scientific">Conyzicola nivalis</name>
    <dbReference type="NCBI Taxonomy" id="1477021"/>
    <lineage>
        <taxon>Bacteria</taxon>
        <taxon>Bacillati</taxon>
        <taxon>Actinomycetota</taxon>
        <taxon>Actinomycetes</taxon>
        <taxon>Micrococcales</taxon>
        <taxon>Microbacteriaceae</taxon>
        <taxon>Conyzicola</taxon>
    </lineage>
</organism>
<evidence type="ECO:0000313" key="1">
    <source>
        <dbReference type="EMBL" id="GGB09583.1"/>
    </source>
</evidence>
<dbReference type="SUPFAM" id="SSF52980">
    <property type="entry name" value="Restriction endonuclease-like"/>
    <property type="match status" value="1"/>
</dbReference>
<keyword evidence="2" id="KW-1185">Reference proteome</keyword>
<dbReference type="RefSeq" id="WP_188510932.1">
    <property type="nucleotide sequence ID" value="NZ_BMGB01000001.1"/>
</dbReference>
<comment type="caution">
    <text evidence="1">The sequence shown here is derived from an EMBL/GenBank/DDBJ whole genome shotgun (WGS) entry which is preliminary data.</text>
</comment>
<reference evidence="1" key="2">
    <citation type="submission" date="2020-09" db="EMBL/GenBank/DDBJ databases">
        <authorList>
            <person name="Sun Q."/>
            <person name="Zhou Y."/>
        </authorList>
    </citation>
    <scope>NUCLEOTIDE SEQUENCE</scope>
    <source>
        <strain evidence="1">CGMCC 1.12813</strain>
    </source>
</reference>
<proteinExistence type="predicted"/>
<sequence length="328" mass="35848">MASRKKLPPQWRERPFAVGAARAAGITAGRLRARDLEAPYRGVRFDAAGQVELSRFGVFPSTRAAEEFAALIARCRSYAPLLRPGQFFSHTTAARLWKAPLPAPFTDAEPLDVATLSPGRAPRSAGITGHQAPATSRILDRFGLPIGEPASTWISLGRPLGLDDLVAVGDHLVLDPLVLDPSDERPYATIAELRAAVEGSSGWGARAAASAIEHVREGVESRPETHLRLLLVRAGLPEPEVGVDIYDDAGTWLGRADQLFREWKVISEFDGEQHRTSSAQYDRDETRIENFHRAGYATVRIRKGQLFGRPREAVDRVGRALRAAGWPG</sequence>
<reference evidence="1" key="1">
    <citation type="journal article" date="2014" name="Int. J. Syst. Evol. Microbiol.">
        <title>Complete genome sequence of Corynebacterium casei LMG S-19264T (=DSM 44701T), isolated from a smear-ripened cheese.</title>
        <authorList>
            <consortium name="US DOE Joint Genome Institute (JGI-PGF)"/>
            <person name="Walter F."/>
            <person name="Albersmeier A."/>
            <person name="Kalinowski J."/>
            <person name="Ruckert C."/>
        </authorList>
    </citation>
    <scope>NUCLEOTIDE SEQUENCE</scope>
    <source>
        <strain evidence="1">CGMCC 1.12813</strain>
    </source>
</reference>
<evidence type="ECO:0000313" key="2">
    <source>
        <dbReference type="Proteomes" id="UP000606922"/>
    </source>
</evidence>
<accession>A0A916SP25</accession>